<dbReference type="CDD" id="cd00093">
    <property type="entry name" value="HTH_XRE"/>
    <property type="match status" value="1"/>
</dbReference>
<dbReference type="PROSITE" id="PS50943">
    <property type="entry name" value="HTH_CROC1"/>
    <property type="match status" value="1"/>
</dbReference>
<dbReference type="Proteomes" id="UP000662088">
    <property type="component" value="Unassembled WGS sequence"/>
</dbReference>
<dbReference type="InterPro" id="IPR010982">
    <property type="entry name" value="Lambda_DNA-bd_dom_sf"/>
</dbReference>
<dbReference type="GO" id="GO:0003677">
    <property type="term" value="F:DNA binding"/>
    <property type="evidence" value="ECO:0007669"/>
    <property type="project" value="UniProtKB-KW"/>
</dbReference>
<dbReference type="Gene3D" id="1.10.260.40">
    <property type="entry name" value="lambda repressor-like DNA-binding domains"/>
    <property type="match status" value="1"/>
</dbReference>
<accession>A0A8I0DPA0</accession>
<dbReference type="AlphaFoldDB" id="A0A8I0DPA0"/>
<evidence type="ECO:0000313" key="4">
    <source>
        <dbReference type="Proteomes" id="UP000662088"/>
    </source>
</evidence>
<keyword evidence="4" id="KW-1185">Reference proteome</keyword>
<sequence length="346" mass="39823">MKINDIIKKKRITLGMTQEQVADYLGVSTPAVNKWEKGGCYPDITLLPALARLLKVDLNTLLSFNDDLSEKEIGNFLNELYEVVSTKGFNTAYEVAIDKIQQFPNCYKLILSTATMLSGMICMFGVDNREYYEGQIEALYVRVLESEDLEVKNEATSMLINKYLERNEYKKAQSCIDKLPTVTYDKDRLQGRLYIKKGEFDKASELFSYKLIEATTDIFTILISMMEIALKDGRKEDAKYFAEILDKTTDLYDLLDYNGQVGYFKLYSDEKDADNFVIVLKKMLEAMKKPWNPSKSKLYANMKVNQSEEGFEQFIDTFVNTLKSDVEGELGFVKNNEEFNELINNI</sequence>
<protein>
    <submittedName>
        <fullName evidence="3">Helix-turn-helix domain-containing protein</fullName>
    </submittedName>
</protein>
<organism evidence="3 4">
    <name type="scientific">Clostridium lentum</name>
    <dbReference type="NCBI Taxonomy" id="2763037"/>
    <lineage>
        <taxon>Bacteria</taxon>
        <taxon>Bacillati</taxon>
        <taxon>Bacillota</taxon>
        <taxon>Clostridia</taxon>
        <taxon>Eubacteriales</taxon>
        <taxon>Clostridiaceae</taxon>
        <taxon>Clostridium</taxon>
    </lineage>
</organism>
<dbReference type="PANTHER" id="PTHR46558">
    <property type="entry name" value="TRACRIPTIONAL REGULATORY PROTEIN-RELATED-RELATED"/>
    <property type="match status" value="1"/>
</dbReference>
<dbReference type="PANTHER" id="PTHR46558:SF11">
    <property type="entry name" value="HTH-TYPE TRANSCRIPTIONAL REGULATOR XRE"/>
    <property type="match status" value="1"/>
</dbReference>
<feature type="domain" description="HTH cro/C1-type" evidence="2">
    <location>
        <begin position="7"/>
        <end position="61"/>
    </location>
</feature>
<comment type="caution">
    <text evidence="3">The sequence shown here is derived from an EMBL/GenBank/DDBJ whole genome shotgun (WGS) entry which is preliminary data.</text>
</comment>
<proteinExistence type="predicted"/>
<dbReference type="InterPro" id="IPR001387">
    <property type="entry name" value="Cro/C1-type_HTH"/>
</dbReference>
<keyword evidence="1" id="KW-0238">DNA-binding</keyword>
<dbReference type="SMART" id="SM00530">
    <property type="entry name" value="HTH_XRE"/>
    <property type="match status" value="1"/>
</dbReference>
<dbReference type="EMBL" id="JACOOQ010000020">
    <property type="protein sequence ID" value="MBC5640945.1"/>
    <property type="molecule type" value="Genomic_DNA"/>
</dbReference>
<evidence type="ECO:0000259" key="2">
    <source>
        <dbReference type="PROSITE" id="PS50943"/>
    </source>
</evidence>
<evidence type="ECO:0000313" key="3">
    <source>
        <dbReference type="EMBL" id="MBC5640945.1"/>
    </source>
</evidence>
<evidence type="ECO:0000256" key="1">
    <source>
        <dbReference type="ARBA" id="ARBA00023125"/>
    </source>
</evidence>
<dbReference type="SUPFAM" id="SSF47413">
    <property type="entry name" value="lambda repressor-like DNA-binding domains"/>
    <property type="match status" value="1"/>
</dbReference>
<dbReference type="Pfam" id="PF01381">
    <property type="entry name" value="HTH_3"/>
    <property type="match status" value="1"/>
</dbReference>
<name>A0A8I0DPA0_9CLOT</name>
<gene>
    <name evidence="3" type="ORF">H8R92_11015</name>
</gene>
<reference evidence="3" key="1">
    <citation type="submission" date="2020-08" db="EMBL/GenBank/DDBJ databases">
        <title>Genome public.</title>
        <authorList>
            <person name="Liu C."/>
            <person name="Sun Q."/>
        </authorList>
    </citation>
    <scope>NUCLEOTIDE SEQUENCE</scope>
    <source>
        <strain evidence="3">NSJ-42</strain>
    </source>
</reference>
<dbReference type="RefSeq" id="WP_022211375.1">
    <property type="nucleotide sequence ID" value="NZ_JACOOQ010000020.1"/>
</dbReference>